<keyword evidence="3 7" id="KW-0805">Transcription regulation</keyword>
<dbReference type="GO" id="GO:0003700">
    <property type="term" value="F:DNA-binding transcription factor activity"/>
    <property type="evidence" value="ECO:0007669"/>
    <property type="project" value="UniProtKB-UniRule"/>
</dbReference>
<evidence type="ECO:0000256" key="1">
    <source>
        <dbReference type="ARBA" id="ARBA00022490"/>
    </source>
</evidence>
<dbReference type="SUPFAM" id="SSF51215">
    <property type="entry name" value="Regulatory protein AraC"/>
    <property type="match status" value="1"/>
</dbReference>
<dbReference type="Gene3D" id="2.60.120.10">
    <property type="entry name" value="Jelly Rolls"/>
    <property type="match status" value="1"/>
</dbReference>
<dbReference type="InterPro" id="IPR047220">
    <property type="entry name" value="RhaR_RhaS-like_N"/>
</dbReference>
<reference evidence="10 11" key="1">
    <citation type="submission" date="2018-12" db="EMBL/GenBank/DDBJ databases">
        <authorList>
            <consortium name="Pathogen Informatics"/>
        </authorList>
    </citation>
    <scope>NUCLEOTIDE SEQUENCE [LARGE SCALE GENOMIC DNA]</scope>
    <source>
        <strain evidence="10 11">NCTC13193</strain>
    </source>
</reference>
<dbReference type="InterPro" id="IPR037923">
    <property type="entry name" value="HTH-like"/>
</dbReference>
<evidence type="ECO:0000256" key="2">
    <source>
        <dbReference type="ARBA" id="ARBA00022737"/>
    </source>
</evidence>
<organism evidence="9 12">
    <name type="scientific">Serratia fonticola</name>
    <dbReference type="NCBI Taxonomy" id="47917"/>
    <lineage>
        <taxon>Bacteria</taxon>
        <taxon>Pseudomonadati</taxon>
        <taxon>Pseudomonadota</taxon>
        <taxon>Gammaproteobacteria</taxon>
        <taxon>Enterobacterales</taxon>
        <taxon>Yersiniaceae</taxon>
        <taxon>Serratia</taxon>
    </lineage>
</organism>
<sequence>MNLLHSSDFFPSCSAPVVIEPREPQQAFPEHHHDFYEIVIVEQGAGVHVFNGNPYTLNSGCVCFVRDHDRHLFEQTDGLILTNILFRAPDAFRFVSGVEQFLPREADGVYPAHWRISQQVLQQVKGLIAQLAAAPAGERPEEIALHESVFMQLLVQLWQGCLARQGDDQEGRLHQLLDWLQGHYAESIEWSELADRFAIPLRTLHRQLKQHTNMTPQRYLTHLRLLQARHMLCHSDSSITDIAFRCGFGDSNHFSTLFKREFTCPPRALRGMR</sequence>
<evidence type="ECO:0000256" key="5">
    <source>
        <dbReference type="ARBA" id="ARBA00023163"/>
    </source>
</evidence>
<dbReference type="GO" id="GO:0005737">
    <property type="term" value="C:cytoplasm"/>
    <property type="evidence" value="ECO:0007669"/>
    <property type="project" value="UniProtKB-SubCell"/>
</dbReference>
<dbReference type="NCBIfam" id="NF010028">
    <property type="entry name" value="PRK13503.1"/>
    <property type="match status" value="1"/>
</dbReference>
<feature type="domain" description="HTH araC/xylS-type" evidence="8">
    <location>
        <begin position="174"/>
        <end position="272"/>
    </location>
</feature>
<dbReference type="Pfam" id="PF12833">
    <property type="entry name" value="HTH_18"/>
    <property type="match status" value="1"/>
</dbReference>
<comment type="subcellular location">
    <subcellularLocation>
        <location evidence="7">Cytoplasm</location>
    </subcellularLocation>
</comment>
<evidence type="ECO:0000256" key="6">
    <source>
        <dbReference type="ARBA" id="ARBA00023308"/>
    </source>
</evidence>
<dbReference type="RefSeq" id="WP_024482890.1">
    <property type="nucleotide sequence ID" value="NZ_CAMFLQ010000025.1"/>
</dbReference>
<dbReference type="PROSITE" id="PS01124">
    <property type="entry name" value="HTH_ARAC_FAMILY_2"/>
    <property type="match status" value="1"/>
</dbReference>
<dbReference type="InterPro" id="IPR014710">
    <property type="entry name" value="RmlC-like_jellyroll"/>
</dbReference>
<dbReference type="SUPFAM" id="SSF46689">
    <property type="entry name" value="Homeodomain-like"/>
    <property type="match status" value="2"/>
</dbReference>
<evidence type="ECO:0000313" key="11">
    <source>
        <dbReference type="Proteomes" id="UP000270487"/>
    </source>
</evidence>
<evidence type="ECO:0000256" key="4">
    <source>
        <dbReference type="ARBA" id="ARBA00023125"/>
    </source>
</evidence>
<evidence type="ECO:0000256" key="3">
    <source>
        <dbReference type="ARBA" id="ARBA00023015"/>
    </source>
</evidence>
<keyword evidence="6 7" id="KW-0684">Rhamnose metabolism</keyword>
<feature type="site" description="Interaction with sigma-70" evidence="7">
    <location>
        <position position="250"/>
    </location>
</feature>
<dbReference type="PANTHER" id="PTHR46796">
    <property type="entry name" value="HTH-TYPE TRANSCRIPTIONAL ACTIVATOR RHAS-RELATED"/>
    <property type="match status" value="1"/>
</dbReference>
<comment type="subunit">
    <text evidence="7">Binds DNA as a dimer.</text>
</comment>
<keyword evidence="5 7" id="KW-0804">Transcription</keyword>
<dbReference type="InterPro" id="IPR018060">
    <property type="entry name" value="HTH_AraC"/>
</dbReference>
<proteinExistence type="inferred from homology"/>
<dbReference type="InterPro" id="IPR050204">
    <property type="entry name" value="AraC_XylS_family_regulators"/>
</dbReference>
<protein>
    <recommendedName>
        <fullName evidence="7">HTH-type transcriptional activator RhaS</fullName>
    </recommendedName>
    <alternativeName>
        <fullName evidence="7">L-rhamnose operon regulatory protein RhaS</fullName>
    </alternativeName>
</protein>
<dbReference type="Proteomes" id="UP000270487">
    <property type="component" value="Chromosome"/>
</dbReference>
<dbReference type="SMART" id="SM00342">
    <property type="entry name" value="HTH_ARAC"/>
    <property type="match status" value="1"/>
</dbReference>
<gene>
    <name evidence="7 9" type="primary">rhaS</name>
    <name evidence="10" type="synonym">rhaS_4</name>
    <name evidence="10" type="ORF">NCTC13193_05741</name>
    <name evidence="9" type="ORF">RDT67_23975</name>
</gene>
<reference evidence="9" key="2">
    <citation type="submission" date="2023-08" db="EMBL/GenBank/DDBJ databases">
        <title>The Comparative Genomic Analysis of Yersiniaceae from Polar Regions.</title>
        <authorList>
            <person name="Goncharov A."/>
            <person name="Aslanov B."/>
            <person name="Kolodzhieva V."/>
            <person name="Azarov D."/>
            <person name="Mochov A."/>
            <person name="Lebedeva E."/>
        </authorList>
    </citation>
    <scope>NUCLEOTIDE SEQUENCE</scope>
    <source>
        <strain evidence="9">Vf</strain>
    </source>
</reference>
<dbReference type="InterPro" id="IPR003313">
    <property type="entry name" value="AraC-bd"/>
</dbReference>
<dbReference type="Pfam" id="PF02311">
    <property type="entry name" value="AraC_binding"/>
    <property type="match status" value="1"/>
</dbReference>
<evidence type="ECO:0000313" key="12">
    <source>
        <dbReference type="Proteomes" id="UP001224622"/>
    </source>
</evidence>
<dbReference type="EMBL" id="LR134492">
    <property type="protein sequence ID" value="VEI77264.1"/>
    <property type="molecule type" value="Genomic_DNA"/>
</dbReference>
<keyword evidence="1 7" id="KW-0963">Cytoplasm</keyword>
<keyword evidence="7" id="KW-0010">Activator</keyword>
<dbReference type="CDD" id="cd06977">
    <property type="entry name" value="cupin_RhaR_RhaS-like_N"/>
    <property type="match status" value="1"/>
</dbReference>
<dbReference type="Gene3D" id="1.10.10.60">
    <property type="entry name" value="Homeodomain-like"/>
    <property type="match status" value="1"/>
</dbReference>
<dbReference type="HAMAP" id="MF_01534">
    <property type="entry name" value="HTH_type_RhaS"/>
    <property type="match status" value="1"/>
</dbReference>
<accession>A0A0F7HA46</accession>
<dbReference type="AlphaFoldDB" id="A0A0F7HA46"/>
<dbReference type="PANTHER" id="PTHR46796:SF13">
    <property type="entry name" value="HTH-TYPE TRANSCRIPTIONAL ACTIVATOR RHAS"/>
    <property type="match status" value="1"/>
</dbReference>
<evidence type="ECO:0000313" key="9">
    <source>
        <dbReference type="EMBL" id="MDQ9129484.1"/>
    </source>
</evidence>
<dbReference type="Proteomes" id="UP001224622">
    <property type="component" value="Unassembled WGS sequence"/>
</dbReference>
<keyword evidence="4 7" id="KW-0238">DNA-binding</keyword>
<dbReference type="KEGG" id="sfw:WN53_07150"/>
<evidence type="ECO:0000259" key="8">
    <source>
        <dbReference type="PROSITE" id="PS01124"/>
    </source>
</evidence>
<evidence type="ECO:0000313" key="10">
    <source>
        <dbReference type="EMBL" id="VEI77264.1"/>
    </source>
</evidence>
<dbReference type="GeneID" id="30319936"/>
<dbReference type="EMBL" id="JAVIGA010000037">
    <property type="protein sequence ID" value="MDQ9129484.1"/>
    <property type="molecule type" value="Genomic_DNA"/>
</dbReference>
<dbReference type="InterPro" id="IPR009057">
    <property type="entry name" value="Homeodomain-like_sf"/>
</dbReference>
<dbReference type="GO" id="GO:0043565">
    <property type="term" value="F:sequence-specific DNA binding"/>
    <property type="evidence" value="ECO:0007669"/>
    <property type="project" value="InterPro"/>
</dbReference>
<evidence type="ECO:0000256" key="7">
    <source>
        <dbReference type="HAMAP-Rule" id="MF_01534"/>
    </source>
</evidence>
<comment type="function">
    <text evidence="7">Activates expression of the rhaBAD and rhaT operons.</text>
</comment>
<dbReference type="GO" id="GO:0045893">
    <property type="term" value="P:positive regulation of DNA-templated transcription"/>
    <property type="evidence" value="ECO:0007669"/>
    <property type="project" value="UniProtKB-UniRule"/>
</dbReference>
<dbReference type="InterPro" id="IPR023609">
    <property type="entry name" value="Tscrpt_reg_HTH_RhaS"/>
</dbReference>
<feature type="site" description="Interaction with sigma-70" evidence="7">
    <location>
        <position position="241"/>
    </location>
</feature>
<name>A0A0F7HA46_SERFO</name>
<keyword evidence="2 7" id="KW-0677">Repeat</keyword>